<comment type="caution">
    <text evidence="2">The sequence shown here is derived from an EMBL/GenBank/DDBJ whole genome shotgun (WGS) entry which is preliminary data.</text>
</comment>
<dbReference type="EMBL" id="CAAALY010094273">
    <property type="protein sequence ID" value="VEL28342.1"/>
    <property type="molecule type" value="Genomic_DNA"/>
</dbReference>
<evidence type="ECO:0000313" key="2">
    <source>
        <dbReference type="EMBL" id="VEL28342.1"/>
    </source>
</evidence>
<keyword evidence="3" id="KW-1185">Reference proteome</keyword>
<accession>A0A448X538</accession>
<feature type="region of interest" description="Disordered" evidence="1">
    <location>
        <begin position="1"/>
        <end position="27"/>
    </location>
</feature>
<dbReference type="AlphaFoldDB" id="A0A448X538"/>
<evidence type="ECO:0000313" key="3">
    <source>
        <dbReference type="Proteomes" id="UP000784294"/>
    </source>
</evidence>
<proteinExistence type="predicted"/>
<sequence length="98" mass="10472">MDLLADDGGLESGQQIKRGGGKASTRCDDTTKLPIELDPPCPKSSAIVVIDVPCVGQWTWYIPRSLAGIVSESCHALFCPGPSVYSPPNPPQPYRNTC</sequence>
<reference evidence="2" key="1">
    <citation type="submission" date="2018-11" db="EMBL/GenBank/DDBJ databases">
        <authorList>
            <consortium name="Pathogen Informatics"/>
        </authorList>
    </citation>
    <scope>NUCLEOTIDE SEQUENCE</scope>
</reference>
<evidence type="ECO:0000256" key="1">
    <source>
        <dbReference type="SAM" id="MobiDB-lite"/>
    </source>
</evidence>
<dbReference type="Proteomes" id="UP000784294">
    <property type="component" value="Unassembled WGS sequence"/>
</dbReference>
<name>A0A448X538_9PLAT</name>
<gene>
    <name evidence="2" type="ORF">PXEA_LOCUS21782</name>
</gene>
<protein>
    <submittedName>
        <fullName evidence="2">Uncharacterized protein</fullName>
    </submittedName>
</protein>
<organism evidence="2 3">
    <name type="scientific">Protopolystoma xenopodis</name>
    <dbReference type="NCBI Taxonomy" id="117903"/>
    <lineage>
        <taxon>Eukaryota</taxon>
        <taxon>Metazoa</taxon>
        <taxon>Spiralia</taxon>
        <taxon>Lophotrochozoa</taxon>
        <taxon>Platyhelminthes</taxon>
        <taxon>Monogenea</taxon>
        <taxon>Polyopisthocotylea</taxon>
        <taxon>Polystomatidea</taxon>
        <taxon>Polystomatidae</taxon>
        <taxon>Protopolystoma</taxon>
    </lineage>
</organism>